<evidence type="ECO:0000313" key="5">
    <source>
        <dbReference type="Proteomes" id="UP000039324"/>
    </source>
</evidence>
<protein>
    <recommendedName>
        <fullName evidence="3">MACPF domain-containing protein</fullName>
    </recommendedName>
</protein>
<evidence type="ECO:0000256" key="2">
    <source>
        <dbReference type="SAM" id="SignalP"/>
    </source>
</evidence>
<feature type="domain" description="MACPF" evidence="3">
    <location>
        <begin position="10"/>
        <end position="327"/>
    </location>
</feature>
<dbReference type="PANTHER" id="PTHR46096:SF3">
    <property type="entry name" value="PERFORIN-1"/>
    <property type="match status" value="1"/>
</dbReference>
<dbReference type="PROSITE" id="PS51412">
    <property type="entry name" value="MACPF_2"/>
    <property type="match status" value="1"/>
</dbReference>
<dbReference type="STRING" id="37360.A0A0G4J7P2"/>
<gene>
    <name evidence="4" type="ORF">PBRA_003159</name>
</gene>
<dbReference type="EMBL" id="CDSF01000144">
    <property type="protein sequence ID" value="CEP03399.1"/>
    <property type="molecule type" value="Genomic_DNA"/>
</dbReference>
<dbReference type="Pfam" id="PF01823">
    <property type="entry name" value="MACPF"/>
    <property type="match status" value="1"/>
</dbReference>
<dbReference type="InterPro" id="IPR052784">
    <property type="entry name" value="Perforin-1_pore-forming"/>
</dbReference>
<dbReference type="GO" id="GO:0022829">
    <property type="term" value="F:wide pore channel activity"/>
    <property type="evidence" value="ECO:0007669"/>
    <property type="project" value="TreeGrafter"/>
</dbReference>
<keyword evidence="1 2" id="KW-0732">Signal</keyword>
<dbReference type="Proteomes" id="UP000039324">
    <property type="component" value="Unassembled WGS sequence"/>
</dbReference>
<dbReference type="OMA" id="SSANCHY"/>
<feature type="chain" id="PRO_5005194095" description="MACPF domain-containing protein" evidence="2">
    <location>
        <begin position="17"/>
        <end position="378"/>
    </location>
</feature>
<name>A0A0G4J7P2_PLABS</name>
<dbReference type="OrthoDB" id="1366754at2759"/>
<dbReference type="SMART" id="SM00457">
    <property type="entry name" value="MACPF"/>
    <property type="match status" value="1"/>
</dbReference>
<dbReference type="AlphaFoldDB" id="A0A0G4J7P2"/>
<dbReference type="InterPro" id="IPR020864">
    <property type="entry name" value="MACPF"/>
</dbReference>
<dbReference type="GO" id="GO:0051607">
    <property type="term" value="P:defense response to virus"/>
    <property type="evidence" value="ECO:0007669"/>
    <property type="project" value="TreeGrafter"/>
</dbReference>
<organism evidence="4 5">
    <name type="scientific">Plasmodiophora brassicae</name>
    <name type="common">Clubroot disease agent</name>
    <dbReference type="NCBI Taxonomy" id="37360"/>
    <lineage>
        <taxon>Eukaryota</taxon>
        <taxon>Sar</taxon>
        <taxon>Rhizaria</taxon>
        <taxon>Endomyxa</taxon>
        <taxon>Phytomyxea</taxon>
        <taxon>Plasmodiophorida</taxon>
        <taxon>Plasmodiophoridae</taxon>
        <taxon>Plasmodiophora</taxon>
    </lineage>
</organism>
<dbReference type="GO" id="GO:0016020">
    <property type="term" value="C:membrane"/>
    <property type="evidence" value="ECO:0007669"/>
    <property type="project" value="TreeGrafter"/>
</dbReference>
<feature type="signal peptide" evidence="2">
    <location>
        <begin position="1"/>
        <end position="16"/>
    </location>
</feature>
<proteinExistence type="predicted"/>
<evidence type="ECO:0000259" key="3">
    <source>
        <dbReference type="PROSITE" id="PS51412"/>
    </source>
</evidence>
<evidence type="ECO:0000256" key="1">
    <source>
        <dbReference type="ARBA" id="ARBA00022729"/>
    </source>
</evidence>
<keyword evidence="5" id="KW-1185">Reference proteome</keyword>
<sequence>MVLFWLLVQATVAADADVSPLTNIGYVGRGYNQFLGNPHASVVDPGFRASVFDVSQYGSGRVTADRRFQTPDGVDAYPALSCDSQFFSTEITDANAFTTALRASVAGDMKMAPFSGNVEYRKIRERTTLARSVFIESTSTCEVYVARIRMFDPPALAGEFVTAVRGLPPQYSNETLQEYNSFLNYFGTHVVVNIALGARLGVLHEFDAVQFARMLGEGVKVKVAANANSGFVFGQVGLGTTFDHQQSDAFQRQRLSVSTFTTGTRLPPNADPDLWLQSAIDDPVPVRYTLVPIAEFVGDALRGEVDRAVATLCNYVPGARCTEPERIAPPAPLCPETVYFDRWQPVNPCIWGMSPIQTHSPKLLCAADEALVCRRAVH</sequence>
<evidence type="ECO:0000313" key="4">
    <source>
        <dbReference type="EMBL" id="CEP03399.1"/>
    </source>
</evidence>
<dbReference type="PANTHER" id="PTHR46096">
    <property type="entry name" value="PERFORIN-1"/>
    <property type="match status" value="1"/>
</dbReference>
<accession>A0A0G4J7P2</accession>
<reference evidence="4 5" key="1">
    <citation type="submission" date="2015-02" db="EMBL/GenBank/DDBJ databases">
        <authorList>
            <person name="Chooi Y.-H."/>
        </authorList>
    </citation>
    <scope>NUCLEOTIDE SEQUENCE [LARGE SCALE GENOMIC DNA]</scope>
    <source>
        <strain evidence="4">E3</strain>
    </source>
</reference>